<dbReference type="AlphaFoldDB" id="A0A6J6U0F7"/>
<gene>
    <name evidence="1" type="ORF">UFOPK2810_00896</name>
</gene>
<protein>
    <submittedName>
        <fullName evidence="1">Unannotated protein</fullName>
    </submittedName>
</protein>
<proteinExistence type="predicted"/>
<sequence>MDVGKDVTFADAITCGGVAAVLSHSTFSRGGITPISSHGGLR</sequence>
<name>A0A6J6U0F7_9ZZZZ</name>
<dbReference type="EMBL" id="CAEZYZ010000139">
    <property type="protein sequence ID" value="CAB4752133.1"/>
    <property type="molecule type" value="Genomic_DNA"/>
</dbReference>
<organism evidence="1">
    <name type="scientific">freshwater metagenome</name>
    <dbReference type="NCBI Taxonomy" id="449393"/>
    <lineage>
        <taxon>unclassified sequences</taxon>
        <taxon>metagenomes</taxon>
        <taxon>ecological metagenomes</taxon>
    </lineage>
</organism>
<reference evidence="1" key="1">
    <citation type="submission" date="2020-05" db="EMBL/GenBank/DDBJ databases">
        <authorList>
            <person name="Chiriac C."/>
            <person name="Salcher M."/>
            <person name="Ghai R."/>
            <person name="Kavagutti S V."/>
        </authorList>
    </citation>
    <scope>NUCLEOTIDE SEQUENCE</scope>
</reference>
<accession>A0A6J6U0F7</accession>
<evidence type="ECO:0000313" key="1">
    <source>
        <dbReference type="EMBL" id="CAB4752133.1"/>
    </source>
</evidence>